<dbReference type="InterPro" id="IPR045465">
    <property type="entry name" value="Trans_reg_dom"/>
</dbReference>
<dbReference type="Pfam" id="PF20109">
    <property type="entry name" value="Trans_reg_dom"/>
    <property type="match status" value="1"/>
</dbReference>
<proteinExistence type="predicted"/>
<evidence type="ECO:0000259" key="2">
    <source>
        <dbReference type="Pfam" id="PF20109"/>
    </source>
</evidence>
<evidence type="ECO:0000313" key="3">
    <source>
        <dbReference type="EMBL" id="MFC5394021.1"/>
    </source>
</evidence>
<reference evidence="4" key="1">
    <citation type="journal article" date="2019" name="Int. J. Syst. Evol. Microbiol.">
        <title>The Global Catalogue of Microorganisms (GCM) 10K type strain sequencing project: providing services to taxonomists for standard genome sequencing and annotation.</title>
        <authorList>
            <consortium name="The Broad Institute Genomics Platform"/>
            <consortium name="The Broad Institute Genome Sequencing Center for Infectious Disease"/>
            <person name="Wu L."/>
            <person name="Ma J."/>
        </authorList>
    </citation>
    <scope>NUCLEOTIDE SEQUENCE [LARGE SCALE GENOMIC DNA]</scope>
    <source>
        <strain evidence="4">CGMCC 1.16326</strain>
    </source>
</reference>
<keyword evidence="4" id="KW-1185">Reference proteome</keyword>
<sequence length="159" mass="18179">MGLLTATTYPRTLPPPQAAERRTTMTPDASSWRSAAAYRYVETLSASDLAWEWLRRNDGYDQDFEALTQNASDPQPQMARIRERWGLRFPGRSAQRAAQCAGVLVVRGRRQHHPARSGPGPSYRGWRNPEPDSCFRRGCGLRCLRSRRRTAPPARTRRR</sequence>
<comment type="caution">
    <text evidence="3">The sequence shown here is derived from an EMBL/GenBank/DDBJ whole genome shotgun (WGS) entry which is preliminary data.</text>
</comment>
<feature type="domain" description="Transcriptional regulator-like" evidence="2">
    <location>
        <begin position="32"/>
        <end position="90"/>
    </location>
</feature>
<protein>
    <submittedName>
        <fullName evidence="3">Transcriptional regulator domain-containing protein</fullName>
    </submittedName>
</protein>
<dbReference type="EMBL" id="JBHSLV010000026">
    <property type="protein sequence ID" value="MFC5394021.1"/>
    <property type="molecule type" value="Genomic_DNA"/>
</dbReference>
<name>A0ABW0HBQ2_9HYPH</name>
<organism evidence="3 4">
    <name type="scientific">Bosea vestrisii</name>
    <dbReference type="NCBI Taxonomy" id="151416"/>
    <lineage>
        <taxon>Bacteria</taxon>
        <taxon>Pseudomonadati</taxon>
        <taxon>Pseudomonadota</taxon>
        <taxon>Alphaproteobacteria</taxon>
        <taxon>Hyphomicrobiales</taxon>
        <taxon>Boseaceae</taxon>
        <taxon>Bosea</taxon>
    </lineage>
</organism>
<feature type="compositionally biased region" description="Polar residues" evidence="1">
    <location>
        <begin position="1"/>
        <end position="10"/>
    </location>
</feature>
<accession>A0ABW0HBQ2</accession>
<evidence type="ECO:0000313" key="4">
    <source>
        <dbReference type="Proteomes" id="UP001596104"/>
    </source>
</evidence>
<evidence type="ECO:0000256" key="1">
    <source>
        <dbReference type="SAM" id="MobiDB-lite"/>
    </source>
</evidence>
<dbReference type="RefSeq" id="WP_377009127.1">
    <property type="nucleotide sequence ID" value="NZ_JBHSLV010000026.1"/>
</dbReference>
<gene>
    <name evidence="3" type="ORF">ACFPPC_15370</name>
</gene>
<feature type="region of interest" description="Disordered" evidence="1">
    <location>
        <begin position="1"/>
        <end position="28"/>
    </location>
</feature>
<dbReference type="Proteomes" id="UP001596104">
    <property type="component" value="Unassembled WGS sequence"/>
</dbReference>